<evidence type="ECO:0000313" key="2">
    <source>
        <dbReference type="Proteomes" id="UP001458880"/>
    </source>
</evidence>
<dbReference type="Proteomes" id="UP001458880">
    <property type="component" value="Unassembled WGS sequence"/>
</dbReference>
<organism evidence="1 2">
    <name type="scientific">Popillia japonica</name>
    <name type="common">Japanese beetle</name>
    <dbReference type="NCBI Taxonomy" id="7064"/>
    <lineage>
        <taxon>Eukaryota</taxon>
        <taxon>Metazoa</taxon>
        <taxon>Ecdysozoa</taxon>
        <taxon>Arthropoda</taxon>
        <taxon>Hexapoda</taxon>
        <taxon>Insecta</taxon>
        <taxon>Pterygota</taxon>
        <taxon>Neoptera</taxon>
        <taxon>Endopterygota</taxon>
        <taxon>Coleoptera</taxon>
        <taxon>Polyphaga</taxon>
        <taxon>Scarabaeiformia</taxon>
        <taxon>Scarabaeidae</taxon>
        <taxon>Rutelinae</taxon>
        <taxon>Popillia</taxon>
    </lineage>
</organism>
<evidence type="ECO:0000313" key="1">
    <source>
        <dbReference type="EMBL" id="KAK9720667.1"/>
    </source>
</evidence>
<reference evidence="1 2" key="1">
    <citation type="journal article" date="2024" name="BMC Genomics">
        <title>De novo assembly and annotation of Popillia japonica's genome with initial clues to its potential as an invasive pest.</title>
        <authorList>
            <person name="Cucini C."/>
            <person name="Boschi S."/>
            <person name="Funari R."/>
            <person name="Cardaioli E."/>
            <person name="Iannotti N."/>
            <person name="Marturano G."/>
            <person name="Paoli F."/>
            <person name="Bruttini M."/>
            <person name="Carapelli A."/>
            <person name="Frati F."/>
            <person name="Nardi F."/>
        </authorList>
    </citation>
    <scope>NUCLEOTIDE SEQUENCE [LARGE SCALE GENOMIC DNA]</scope>
    <source>
        <strain evidence="1">DMR45628</strain>
    </source>
</reference>
<dbReference type="EMBL" id="JASPKY010000208">
    <property type="protein sequence ID" value="KAK9720667.1"/>
    <property type="molecule type" value="Genomic_DNA"/>
</dbReference>
<gene>
    <name evidence="1" type="ORF">QE152_g21937</name>
</gene>
<sequence>MEPRCKELVQSLTGKYAKNVAEKFAQHKEEWNKIPQSTIDKLIDVAEKFAQHKEEWNKIPQSTIDKLIESMPRKC</sequence>
<name>A0AAW1KNJ2_POPJA</name>
<keyword evidence="2" id="KW-1185">Reference proteome</keyword>
<protein>
    <submittedName>
        <fullName evidence="1">Uncharacterized protein</fullName>
    </submittedName>
</protein>
<proteinExistence type="predicted"/>
<comment type="caution">
    <text evidence="1">The sequence shown here is derived from an EMBL/GenBank/DDBJ whole genome shotgun (WGS) entry which is preliminary data.</text>
</comment>
<accession>A0AAW1KNJ2</accession>
<dbReference type="AlphaFoldDB" id="A0AAW1KNJ2"/>